<evidence type="ECO:0000256" key="8">
    <source>
        <dbReference type="SAM" id="Phobius"/>
    </source>
</evidence>
<keyword evidence="5" id="KW-0378">Hydrolase</keyword>
<keyword evidence="10" id="KW-1185">Reference proteome</keyword>
<accession>A0ABX1RUD1</accession>
<dbReference type="InterPro" id="IPR026392">
    <property type="entry name" value="Exo/Archaeosortase_dom"/>
</dbReference>
<keyword evidence="7 8" id="KW-0472">Membrane</keyword>
<feature type="transmembrane region" description="Helical" evidence="8">
    <location>
        <begin position="98"/>
        <end position="117"/>
    </location>
</feature>
<reference evidence="9 10" key="1">
    <citation type="submission" date="2020-04" db="EMBL/GenBank/DDBJ databases">
        <title>A Flavivirga sp. nov.</title>
        <authorList>
            <person name="Sun X."/>
        </authorList>
    </citation>
    <scope>NUCLEOTIDE SEQUENCE [LARGE SCALE GENOMIC DNA]</scope>
    <source>
        <strain evidence="9 10">Y03</strain>
    </source>
</reference>
<dbReference type="EMBL" id="JABBHF010000002">
    <property type="protein sequence ID" value="NMH86615.1"/>
    <property type="molecule type" value="Genomic_DNA"/>
</dbReference>
<feature type="transmembrane region" description="Helical" evidence="8">
    <location>
        <begin position="18"/>
        <end position="38"/>
    </location>
</feature>
<evidence type="ECO:0000256" key="4">
    <source>
        <dbReference type="ARBA" id="ARBA00022692"/>
    </source>
</evidence>
<evidence type="ECO:0000256" key="1">
    <source>
        <dbReference type="ARBA" id="ARBA00004651"/>
    </source>
</evidence>
<dbReference type="NCBIfam" id="TIGR04178">
    <property type="entry name" value="exo_archaeo"/>
    <property type="match status" value="1"/>
</dbReference>
<evidence type="ECO:0000313" key="10">
    <source>
        <dbReference type="Proteomes" id="UP000746690"/>
    </source>
</evidence>
<dbReference type="Proteomes" id="UP000746690">
    <property type="component" value="Unassembled WGS sequence"/>
</dbReference>
<comment type="caution">
    <text evidence="9">The sequence shown here is derived from an EMBL/GenBank/DDBJ whole genome shotgun (WGS) entry which is preliminary data.</text>
</comment>
<keyword evidence="3" id="KW-0645">Protease</keyword>
<sequence>MESFNSLKNKIPSPIRLFLGKALLLFIAWEIIYGVFLYDSQLLDHPLTTHIGESSAQFLNNFTSLDGFVAKNEEWNLTYEGDMSKEKVSAIYHNENKVLYIANVCNGLSLMALYVGFIICMPSKFWRKVLYIILGLIALDFINILRCVGLIYLREYFYVYFEFAHHYLFKATVYTATFLMWMRFCRKIHFKNESLQVG</sequence>
<evidence type="ECO:0000256" key="5">
    <source>
        <dbReference type="ARBA" id="ARBA00022801"/>
    </source>
</evidence>
<evidence type="ECO:0000313" key="9">
    <source>
        <dbReference type="EMBL" id="NMH86615.1"/>
    </source>
</evidence>
<feature type="transmembrane region" description="Helical" evidence="8">
    <location>
        <begin position="164"/>
        <end position="182"/>
    </location>
</feature>
<dbReference type="Pfam" id="PF09721">
    <property type="entry name" value="Exosortase_EpsH"/>
    <property type="match status" value="1"/>
</dbReference>
<proteinExistence type="predicted"/>
<gene>
    <name evidence="9" type="ORF">HHX25_03810</name>
</gene>
<feature type="transmembrane region" description="Helical" evidence="8">
    <location>
        <begin position="129"/>
        <end position="152"/>
    </location>
</feature>
<evidence type="ECO:0008006" key="11">
    <source>
        <dbReference type="Google" id="ProtNLM"/>
    </source>
</evidence>
<evidence type="ECO:0000256" key="7">
    <source>
        <dbReference type="ARBA" id="ARBA00023136"/>
    </source>
</evidence>
<organism evidence="9 10">
    <name type="scientific">Flavivirga algicola</name>
    <dbReference type="NCBI Taxonomy" id="2729136"/>
    <lineage>
        <taxon>Bacteria</taxon>
        <taxon>Pseudomonadati</taxon>
        <taxon>Bacteroidota</taxon>
        <taxon>Flavobacteriia</taxon>
        <taxon>Flavobacteriales</taxon>
        <taxon>Flavobacteriaceae</taxon>
        <taxon>Flavivirga</taxon>
    </lineage>
</organism>
<keyword evidence="2" id="KW-1003">Cell membrane</keyword>
<comment type="subcellular location">
    <subcellularLocation>
        <location evidence="1">Cell membrane</location>
        <topology evidence="1">Multi-pass membrane protein</topology>
    </subcellularLocation>
</comment>
<evidence type="ECO:0000256" key="3">
    <source>
        <dbReference type="ARBA" id="ARBA00022670"/>
    </source>
</evidence>
<name>A0ABX1RUD1_9FLAO</name>
<evidence type="ECO:0000256" key="2">
    <source>
        <dbReference type="ARBA" id="ARBA00022475"/>
    </source>
</evidence>
<keyword evidence="6 8" id="KW-1133">Transmembrane helix</keyword>
<protein>
    <recommendedName>
        <fullName evidence="11">Exosortase/archaeosortase family protein</fullName>
    </recommendedName>
</protein>
<keyword evidence="4 8" id="KW-0812">Transmembrane</keyword>
<evidence type="ECO:0000256" key="6">
    <source>
        <dbReference type="ARBA" id="ARBA00022989"/>
    </source>
</evidence>
<dbReference type="RefSeq" id="WP_169670310.1">
    <property type="nucleotide sequence ID" value="NZ_JABBHF010000002.1"/>
</dbReference>
<dbReference type="InterPro" id="IPR019127">
    <property type="entry name" value="Exosortase"/>
</dbReference>